<feature type="transmembrane region" description="Helical" evidence="6">
    <location>
        <begin position="432"/>
        <end position="450"/>
    </location>
</feature>
<keyword evidence="2" id="KW-0813">Transport</keyword>
<dbReference type="STRING" id="1423815.FC27_GL001904"/>
<comment type="caution">
    <text evidence="7">The sequence shown here is derived from an EMBL/GenBank/DDBJ whole genome shotgun (WGS) entry which is preliminary data.</text>
</comment>
<gene>
    <name evidence="7" type="ORF">FC27_GL001904</name>
</gene>
<dbReference type="EMBL" id="AZFA01000006">
    <property type="protein sequence ID" value="KRL67316.1"/>
    <property type="molecule type" value="Genomic_DNA"/>
</dbReference>
<dbReference type="GO" id="GO:0016020">
    <property type="term" value="C:membrane"/>
    <property type="evidence" value="ECO:0007669"/>
    <property type="project" value="UniProtKB-SubCell"/>
</dbReference>
<feature type="transmembrane region" description="Helical" evidence="6">
    <location>
        <begin position="103"/>
        <end position="130"/>
    </location>
</feature>
<keyword evidence="4 6" id="KW-1133">Transmembrane helix</keyword>
<feature type="transmembrane region" description="Helical" evidence="6">
    <location>
        <begin position="249"/>
        <end position="272"/>
    </location>
</feature>
<dbReference type="PIRSF" id="PIRSF006060">
    <property type="entry name" value="AA_transporter"/>
    <property type="match status" value="1"/>
</dbReference>
<evidence type="ECO:0000313" key="7">
    <source>
        <dbReference type="EMBL" id="KRL67316.1"/>
    </source>
</evidence>
<protein>
    <submittedName>
        <fullName evidence="7">Alanine permease</fullName>
    </submittedName>
</protein>
<comment type="subcellular location">
    <subcellularLocation>
        <location evidence="1">Membrane</location>
        <topology evidence="1">Multi-pass membrane protein</topology>
    </subcellularLocation>
</comment>
<dbReference type="Pfam" id="PF13520">
    <property type="entry name" value="AA_permease_2"/>
    <property type="match status" value="1"/>
</dbReference>
<keyword evidence="8" id="KW-1185">Reference proteome</keyword>
<dbReference type="GO" id="GO:0015171">
    <property type="term" value="F:amino acid transmembrane transporter activity"/>
    <property type="evidence" value="ECO:0007669"/>
    <property type="project" value="TreeGrafter"/>
</dbReference>
<sequence length="457" mass="48898">MGNEGIMRRKSVDDLICVSNDKPKTLGLFDLTIMGIGAIIGTGILVLTGIVAATDAGPGVIYSFLIAALASCLIGLCYSELTTTIPSSGSAYVYSWITMGEQVAFLSGWTLLGVYITTTATVATGWTGYFTSFLRGVGINLPDSLTLSPFNGGVINLPAVIIVLLITLLLTHGMSDSKNVNNFLVLVKIGIIVLFVIVGAFHVNTANWHPFLPYGVRGIFTGSATVFFSFLGFDALATSAEDCKHVQKNLPIAIIASLTISTILYIIVSLVMTGDVKYNLLNVPEAMSFTLNEINQPLVAQIVSVGAILGILAVILAFIYAASNIAMSMSRGGFLPKMFSHLNPNTHTPNGSLWLIGLITAVCAGLLNLKNLATFANAGSLCIFFIISVAVLLLRKQRPDLERPFKVPFGKVIPVASAIVCVVLLMNLPLSAWMNYIGWLFIGVLLYLGYSKKHVTY</sequence>
<dbReference type="eggNOG" id="COG0531">
    <property type="taxonomic scope" value="Bacteria"/>
</dbReference>
<feature type="transmembrane region" description="Helical" evidence="6">
    <location>
        <begin position="31"/>
        <end position="54"/>
    </location>
</feature>
<evidence type="ECO:0000256" key="1">
    <source>
        <dbReference type="ARBA" id="ARBA00004141"/>
    </source>
</evidence>
<keyword evidence="5 6" id="KW-0472">Membrane</keyword>
<dbReference type="PATRIC" id="fig|1423815.3.peg.1952"/>
<feature type="transmembrane region" description="Helical" evidence="6">
    <location>
        <begin position="375"/>
        <end position="395"/>
    </location>
</feature>
<evidence type="ECO:0000313" key="8">
    <source>
        <dbReference type="Proteomes" id="UP000051647"/>
    </source>
</evidence>
<dbReference type="AlphaFoldDB" id="A0A0R1SIH7"/>
<dbReference type="Proteomes" id="UP000051647">
    <property type="component" value="Unassembled WGS sequence"/>
</dbReference>
<name>A0A0R1SIH7_9LACO</name>
<accession>A0A0R1SIH7</accession>
<reference evidence="7 8" key="1">
    <citation type="journal article" date="2015" name="Genome Announc.">
        <title>Expanding the biotechnology potential of lactobacilli through comparative genomics of 213 strains and associated genera.</title>
        <authorList>
            <person name="Sun Z."/>
            <person name="Harris H.M."/>
            <person name="McCann A."/>
            <person name="Guo C."/>
            <person name="Argimon S."/>
            <person name="Zhang W."/>
            <person name="Yang X."/>
            <person name="Jeffery I.B."/>
            <person name="Cooney J.C."/>
            <person name="Kagawa T.F."/>
            <person name="Liu W."/>
            <person name="Song Y."/>
            <person name="Salvetti E."/>
            <person name="Wrobel A."/>
            <person name="Rasinkangas P."/>
            <person name="Parkhill J."/>
            <person name="Rea M.C."/>
            <person name="O'Sullivan O."/>
            <person name="Ritari J."/>
            <person name="Douillard F.P."/>
            <person name="Paul Ross R."/>
            <person name="Yang R."/>
            <person name="Briner A.E."/>
            <person name="Felis G.E."/>
            <person name="de Vos W.M."/>
            <person name="Barrangou R."/>
            <person name="Klaenhammer T.R."/>
            <person name="Caufield P.W."/>
            <person name="Cui Y."/>
            <person name="Zhang H."/>
            <person name="O'Toole P.W."/>
        </authorList>
    </citation>
    <scope>NUCLEOTIDE SEQUENCE [LARGE SCALE GENOMIC DNA]</scope>
    <source>
        <strain evidence="7 8">DSM 14857</strain>
    </source>
</reference>
<dbReference type="PANTHER" id="PTHR43243:SF4">
    <property type="entry name" value="CATIONIC AMINO ACID TRANSPORTER 4"/>
    <property type="match status" value="1"/>
</dbReference>
<keyword evidence="3 6" id="KW-0812">Transmembrane</keyword>
<evidence type="ECO:0000256" key="2">
    <source>
        <dbReference type="ARBA" id="ARBA00022448"/>
    </source>
</evidence>
<evidence type="ECO:0000256" key="3">
    <source>
        <dbReference type="ARBA" id="ARBA00022692"/>
    </source>
</evidence>
<dbReference type="Gene3D" id="1.20.1740.10">
    <property type="entry name" value="Amino acid/polyamine transporter I"/>
    <property type="match status" value="1"/>
</dbReference>
<organism evidence="7 8">
    <name type="scientific">Companilactobacillus versmoldensis DSM 14857 = KCTC 3814</name>
    <dbReference type="NCBI Taxonomy" id="1423815"/>
    <lineage>
        <taxon>Bacteria</taxon>
        <taxon>Bacillati</taxon>
        <taxon>Bacillota</taxon>
        <taxon>Bacilli</taxon>
        <taxon>Lactobacillales</taxon>
        <taxon>Lactobacillaceae</taxon>
        <taxon>Companilactobacillus</taxon>
    </lineage>
</organism>
<feature type="transmembrane region" description="Helical" evidence="6">
    <location>
        <begin position="298"/>
        <end position="321"/>
    </location>
</feature>
<feature type="transmembrane region" description="Helical" evidence="6">
    <location>
        <begin position="183"/>
        <end position="202"/>
    </location>
</feature>
<feature type="transmembrane region" description="Helical" evidence="6">
    <location>
        <begin position="407"/>
        <end position="426"/>
    </location>
</feature>
<evidence type="ECO:0000256" key="6">
    <source>
        <dbReference type="SAM" id="Phobius"/>
    </source>
</evidence>
<evidence type="ECO:0000256" key="4">
    <source>
        <dbReference type="ARBA" id="ARBA00022989"/>
    </source>
</evidence>
<feature type="transmembrane region" description="Helical" evidence="6">
    <location>
        <begin position="214"/>
        <end position="237"/>
    </location>
</feature>
<feature type="transmembrane region" description="Helical" evidence="6">
    <location>
        <begin position="150"/>
        <end position="171"/>
    </location>
</feature>
<evidence type="ECO:0000256" key="5">
    <source>
        <dbReference type="ARBA" id="ARBA00023136"/>
    </source>
</evidence>
<dbReference type="PANTHER" id="PTHR43243">
    <property type="entry name" value="INNER MEMBRANE TRANSPORTER YGJI-RELATED"/>
    <property type="match status" value="1"/>
</dbReference>
<dbReference type="InterPro" id="IPR002293">
    <property type="entry name" value="AA/rel_permease1"/>
</dbReference>
<feature type="transmembrane region" description="Helical" evidence="6">
    <location>
        <begin position="60"/>
        <end position="82"/>
    </location>
</feature>
<feature type="transmembrane region" description="Helical" evidence="6">
    <location>
        <begin position="351"/>
        <end position="369"/>
    </location>
</feature>
<proteinExistence type="predicted"/>